<sequence>MDRLTLKKLTFKEFQVKARKYGLKPSNSYDGFIDLLMSFFEENNYMEESLNPFMSSECRVSPFPEANDNHLICPSFHAGEEAHSVRPAFQNSEEALSAHPASFKTHLLQQMVELLSSLASANTESQGQSIPFSLPPPEAQHQNAGVSSLFPGTPMTTKISVNTVNLLASQLPELSGKDDNDVELWIQKVERVIRIHGASQDVMLLAASGKLDYALEKLSLMQSLRLLNEDSIYFLIGGINNDAVRSAAAIIRADSLDIFLDEMHKVTLSFGSSMKKDYSSHSKSEKVRDGSATKTDHSSKSQKDHQTSAPVSSTPVAAIDPTSAIPRAANDPETSSPVAAVNHVLTRSFW</sequence>
<protein>
    <submittedName>
        <fullName evidence="2">Uncharacterized protein</fullName>
    </submittedName>
</protein>
<dbReference type="PaxDb" id="67767-A0A0J7KMC4"/>
<gene>
    <name evidence="2" type="ORF">RF55_8589</name>
</gene>
<dbReference type="EMBL" id="LBMM01005431">
    <property type="protein sequence ID" value="KMQ91533.1"/>
    <property type="molecule type" value="Genomic_DNA"/>
</dbReference>
<evidence type="ECO:0000256" key="1">
    <source>
        <dbReference type="SAM" id="MobiDB-lite"/>
    </source>
</evidence>
<comment type="caution">
    <text evidence="2">The sequence shown here is derived from an EMBL/GenBank/DDBJ whole genome shotgun (WGS) entry which is preliminary data.</text>
</comment>
<dbReference type="AlphaFoldDB" id="A0A0J7KMC4"/>
<proteinExistence type="predicted"/>
<feature type="compositionally biased region" description="Basic and acidic residues" evidence="1">
    <location>
        <begin position="274"/>
        <end position="306"/>
    </location>
</feature>
<feature type="region of interest" description="Disordered" evidence="1">
    <location>
        <begin position="274"/>
        <end position="336"/>
    </location>
</feature>
<dbReference type="Proteomes" id="UP000036403">
    <property type="component" value="Unassembled WGS sequence"/>
</dbReference>
<keyword evidence="3" id="KW-1185">Reference proteome</keyword>
<evidence type="ECO:0000313" key="2">
    <source>
        <dbReference type="EMBL" id="KMQ91533.1"/>
    </source>
</evidence>
<name>A0A0J7KMC4_LASNI</name>
<reference evidence="2 3" key="1">
    <citation type="submission" date="2015-04" db="EMBL/GenBank/DDBJ databases">
        <title>Lasius niger genome sequencing.</title>
        <authorList>
            <person name="Konorov E.A."/>
            <person name="Nikitin M.A."/>
            <person name="Kirill M.V."/>
            <person name="Chang P."/>
        </authorList>
    </citation>
    <scope>NUCLEOTIDE SEQUENCE [LARGE SCALE GENOMIC DNA]</scope>
    <source>
        <tissue evidence="2">Whole</tissue>
    </source>
</reference>
<evidence type="ECO:0000313" key="3">
    <source>
        <dbReference type="Proteomes" id="UP000036403"/>
    </source>
</evidence>
<accession>A0A0J7KMC4</accession>
<organism evidence="2 3">
    <name type="scientific">Lasius niger</name>
    <name type="common">Black garden ant</name>
    <dbReference type="NCBI Taxonomy" id="67767"/>
    <lineage>
        <taxon>Eukaryota</taxon>
        <taxon>Metazoa</taxon>
        <taxon>Ecdysozoa</taxon>
        <taxon>Arthropoda</taxon>
        <taxon>Hexapoda</taxon>
        <taxon>Insecta</taxon>
        <taxon>Pterygota</taxon>
        <taxon>Neoptera</taxon>
        <taxon>Endopterygota</taxon>
        <taxon>Hymenoptera</taxon>
        <taxon>Apocrita</taxon>
        <taxon>Aculeata</taxon>
        <taxon>Formicoidea</taxon>
        <taxon>Formicidae</taxon>
        <taxon>Formicinae</taxon>
        <taxon>Lasius</taxon>
        <taxon>Lasius</taxon>
    </lineage>
</organism>
<feature type="region of interest" description="Disordered" evidence="1">
    <location>
        <begin position="126"/>
        <end position="145"/>
    </location>
</feature>